<comment type="caution">
    <text evidence="1">The sequence shown here is derived from an EMBL/GenBank/DDBJ whole genome shotgun (WGS) entry which is preliminary data.</text>
</comment>
<gene>
    <name evidence="1" type="primary">MSH3_2</name>
    <name evidence="1" type="ORF">LPJ66_001509</name>
</gene>
<organism evidence="1 2">
    <name type="scientific">Kickxella alabastrina</name>
    <dbReference type="NCBI Taxonomy" id="61397"/>
    <lineage>
        <taxon>Eukaryota</taxon>
        <taxon>Fungi</taxon>
        <taxon>Fungi incertae sedis</taxon>
        <taxon>Zoopagomycota</taxon>
        <taxon>Kickxellomycotina</taxon>
        <taxon>Kickxellomycetes</taxon>
        <taxon>Kickxellales</taxon>
        <taxon>Kickxellaceae</taxon>
        <taxon>Kickxella</taxon>
    </lineage>
</organism>
<dbReference type="Proteomes" id="UP001150581">
    <property type="component" value="Unassembled WGS sequence"/>
</dbReference>
<evidence type="ECO:0000313" key="1">
    <source>
        <dbReference type="EMBL" id="KAJ1900370.1"/>
    </source>
</evidence>
<dbReference type="EMBL" id="JANBPG010000084">
    <property type="protein sequence ID" value="KAJ1900370.1"/>
    <property type="molecule type" value="Genomic_DNA"/>
</dbReference>
<sequence>MGATPKRVQASISSFFKTKPAAAAAAASAEPASAEPTPAAAASAIAAEHVEPPASVKKTRSAGASPARPAIKRQRKAETPQSIPVPTTPEDDQTEADEDEDATDQQLASTTMLFSNLHVQGTHVQVVHRTLHKKYTPLEAQVLDIKAQHPSTLLAVEVGYKYRFFGEDARIASQVLGIMCTQAKNTNFYNASVPAPRLLVHVRRLVLAGFRVGIVRQQETAAVKAAGENRSAPFVRQLAEVYTVGTMLEEVGAEEQGRAPWIVSISQQSNGRRTGLVAAQASTGMLLMDEFSDDALCGELATRLEHVAPAELLLPAGLARDTRLALAAYCGRPIGAEAPGSPGEEPPLLEHVGRPGPRIVRLAPAAAAVSAAEQCARLGIAAAPGILDMPALASAALAQLLAYLAPMGLAQGIMAQGAPEPFHTQAHMLLSQTTLRALDVFGAQQSLFATMDRTCTAPGRRLLRRWVGQPLADLRRLQERVDAVGWLRDRAQGGAGCWAAARAGLARVGVDLDRGLCRILHAQAQPPELLRIMDGFARAARVVSAIEGQPQGPGQPQGQPQGPGHPRPHPVGAIEGQAPGLLAGALRALAARSASVGGLVRGWLAQVDRTQARGGHKPQLFTPASAHHAELRRHHTQIAALTQALDLGAESVGRQLKQPGFAFRSVSGVEYLIDVRRTQAVPGDWLRAGNGTRTHLRYQTPEAARLLAERERRRAALGAAAARAYAEFLGEIAADGLAELRALVSALATLDALLGLAELAATPGYTQPALSDAPEARLRLADAVHPMAAAQQPGYVANSLSLGGGAAAPGPRALVLTGPNAGGKSSLARTAALVAIMAQAGSFVPARQAQLSLLDGIHVRMGAHDNILRGESTFMVEMRETAGLLRRCTPKSLALLDELGRGTSTHDGAAIAHAVLAQLLEAGPMVLFVTHYAHVAAGFARDPRVAAAHMAFVEKPAAAESGAVPEIAFLYRLAAGVSADSFGLNVARIAGLPQSLLARAQDCAQRMRVDIESRRAAARARALQAAVAKRKQGPGQPAASQPGQPAASQPGQPAASQSS</sequence>
<evidence type="ECO:0000313" key="2">
    <source>
        <dbReference type="Proteomes" id="UP001150581"/>
    </source>
</evidence>
<keyword evidence="2" id="KW-1185">Reference proteome</keyword>
<proteinExistence type="predicted"/>
<protein>
    <submittedName>
        <fullName evidence="1">Mismatch repair protein msh3</fullName>
    </submittedName>
</protein>
<accession>A0ACC1ITC2</accession>
<reference evidence="1" key="1">
    <citation type="submission" date="2022-07" db="EMBL/GenBank/DDBJ databases">
        <title>Phylogenomic reconstructions and comparative analyses of Kickxellomycotina fungi.</title>
        <authorList>
            <person name="Reynolds N.K."/>
            <person name="Stajich J.E."/>
            <person name="Barry K."/>
            <person name="Grigoriev I.V."/>
            <person name="Crous P."/>
            <person name="Smith M.E."/>
        </authorList>
    </citation>
    <scope>NUCLEOTIDE SEQUENCE</scope>
    <source>
        <strain evidence="1">Benny 63K</strain>
    </source>
</reference>
<name>A0ACC1ITC2_9FUNG</name>